<dbReference type="SUPFAM" id="SSF81324">
    <property type="entry name" value="Voltage-gated potassium channels"/>
    <property type="match status" value="1"/>
</dbReference>
<dbReference type="Pfam" id="PF07885">
    <property type="entry name" value="Ion_trans_2"/>
    <property type="match status" value="1"/>
</dbReference>
<feature type="transmembrane region" description="Helical" evidence="1">
    <location>
        <begin position="49"/>
        <end position="69"/>
    </location>
</feature>
<reference evidence="3" key="1">
    <citation type="submission" date="2020-05" db="EMBL/GenBank/DDBJ databases">
        <authorList>
            <person name="Chiriac C."/>
            <person name="Salcher M."/>
            <person name="Ghai R."/>
            <person name="Kavagutti S V."/>
        </authorList>
    </citation>
    <scope>NUCLEOTIDE SEQUENCE</scope>
</reference>
<organism evidence="3">
    <name type="scientific">freshwater metagenome</name>
    <dbReference type="NCBI Taxonomy" id="449393"/>
    <lineage>
        <taxon>unclassified sequences</taxon>
        <taxon>metagenomes</taxon>
        <taxon>ecological metagenomes</taxon>
    </lineage>
</organism>
<sequence>MDTIETTEQESDLSRRQRIKIVIESLARLIVGLAFVLLMMRLVPVDPHLNVWIPIAMGCVMLAAFAWYFRLQLRRIHRARYPRVQATEALVLLVAMFLAFFSVTYYAMSLAEPASFSEDLDQFSAFYFTVTVLATVGFGDITPVTIPARSVAMVQMGFDIAFIAVAVRIVTGTANQAMKSRDEVANGG</sequence>
<accession>A0A6J7JNJ9</accession>
<dbReference type="Gene3D" id="1.10.287.70">
    <property type="match status" value="1"/>
</dbReference>
<gene>
    <name evidence="3" type="ORF">UFOPK3772_01103</name>
</gene>
<evidence type="ECO:0000259" key="2">
    <source>
        <dbReference type="Pfam" id="PF07885"/>
    </source>
</evidence>
<evidence type="ECO:0000256" key="1">
    <source>
        <dbReference type="SAM" id="Phobius"/>
    </source>
</evidence>
<protein>
    <submittedName>
        <fullName evidence="3">Unannotated protein</fullName>
    </submittedName>
</protein>
<keyword evidence="1" id="KW-0812">Transmembrane</keyword>
<keyword evidence="1" id="KW-1133">Transmembrane helix</keyword>
<dbReference type="EMBL" id="CAFBNE010000027">
    <property type="protein sequence ID" value="CAB4943884.1"/>
    <property type="molecule type" value="Genomic_DNA"/>
</dbReference>
<name>A0A6J7JNJ9_9ZZZZ</name>
<proteinExistence type="predicted"/>
<feature type="transmembrane region" description="Helical" evidence="1">
    <location>
        <begin position="21"/>
        <end position="43"/>
    </location>
</feature>
<dbReference type="AlphaFoldDB" id="A0A6J7JNJ9"/>
<feature type="transmembrane region" description="Helical" evidence="1">
    <location>
        <begin position="89"/>
        <end position="108"/>
    </location>
</feature>
<evidence type="ECO:0000313" key="3">
    <source>
        <dbReference type="EMBL" id="CAB4943884.1"/>
    </source>
</evidence>
<keyword evidence="1" id="KW-0472">Membrane</keyword>
<dbReference type="InterPro" id="IPR013099">
    <property type="entry name" value="K_chnl_dom"/>
</dbReference>
<feature type="domain" description="Potassium channel" evidence="2">
    <location>
        <begin position="94"/>
        <end position="171"/>
    </location>
</feature>
<feature type="transmembrane region" description="Helical" evidence="1">
    <location>
        <begin position="120"/>
        <end position="139"/>
    </location>
</feature>